<organism evidence="2 3">
    <name type="scientific">Allocatelliglobosispora scoriae</name>
    <dbReference type="NCBI Taxonomy" id="643052"/>
    <lineage>
        <taxon>Bacteria</taxon>
        <taxon>Bacillati</taxon>
        <taxon>Actinomycetota</taxon>
        <taxon>Actinomycetes</taxon>
        <taxon>Micromonosporales</taxon>
        <taxon>Micromonosporaceae</taxon>
        <taxon>Allocatelliglobosispora</taxon>
    </lineage>
</organism>
<feature type="domain" description="MOSC" evidence="1">
    <location>
        <begin position="99"/>
        <end position="264"/>
    </location>
</feature>
<dbReference type="InterPro" id="IPR005303">
    <property type="entry name" value="MOCOS_middle"/>
</dbReference>
<dbReference type="InterPro" id="IPR011037">
    <property type="entry name" value="Pyrv_Knase-like_insert_dom_sf"/>
</dbReference>
<accession>A0A841BI16</accession>
<dbReference type="AlphaFoldDB" id="A0A841BI16"/>
<dbReference type="InterPro" id="IPR005302">
    <property type="entry name" value="MoCF_Sase_C"/>
</dbReference>
<dbReference type="Proteomes" id="UP000587527">
    <property type="component" value="Unassembled WGS sequence"/>
</dbReference>
<dbReference type="GO" id="GO:0030151">
    <property type="term" value="F:molybdenum ion binding"/>
    <property type="evidence" value="ECO:0007669"/>
    <property type="project" value="InterPro"/>
</dbReference>
<keyword evidence="3" id="KW-1185">Reference proteome</keyword>
<gene>
    <name evidence="2" type="ORF">F4553_000195</name>
</gene>
<dbReference type="GO" id="GO:0030170">
    <property type="term" value="F:pyridoxal phosphate binding"/>
    <property type="evidence" value="ECO:0007669"/>
    <property type="project" value="InterPro"/>
</dbReference>
<evidence type="ECO:0000313" key="3">
    <source>
        <dbReference type="Proteomes" id="UP000587527"/>
    </source>
</evidence>
<dbReference type="PROSITE" id="PS51340">
    <property type="entry name" value="MOSC"/>
    <property type="match status" value="1"/>
</dbReference>
<name>A0A841BI16_9ACTN</name>
<dbReference type="SUPFAM" id="SSF141673">
    <property type="entry name" value="MOSC N-terminal domain-like"/>
    <property type="match status" value="1"/>
</dbReference>
<dbReference type="PANTHER" id="PTHR14237:SF19">
    <property type="entry name" value="MITOCHONDRIAL AMIDOXIME REDUCING COMPONENT 1"/>
    <property type="match status" value="1"/>
</dbReference>
<dbReference type="PANTHER" id="PTHR14237">
    <property type="entry name" value="MOLYBDOPTERIN COFACTOR SULFURASE MOSC"/>
    <property type="match status" value="1"/>
</dbReference>
<dbReference type="Pfam" id="PF03473">
    <property type="entry name" value="MOSC"/>
    <property type="match status" value="1"/>
</dbReference>
<reference evidence="2 3" key="1">
    <citation type="submission" date="2020-08" db="EMBL/GenBank/DDBJ databases">
        <title>Sequencing the genomes of 1000 actinobacteria strains.</title>
        <authorList>
            <person name="Klenk H.-P."/>
        </authorList>
    </citation>
    <scope>NUCLEOTIDE SEQUENCE [LARGE SCALE GENOMIC DNA]</scope>
    <source>
        <strain evidence="2 3">DSM 45362</strain>
    </source>
</reference>
<evidence type="ECO:0000259" key="1">
    <source>
        <dbReference type="PROSITE" id="PS51340"/>
    </source>
</evidence>
<dbReference type="GO" id="GO:0003824">
    <property type="term" value="F:catalytic activity"/>
    <property type="evidence" value="ECO:0007669"/>
    <property type="project" value="InterPro"/>
</dbReference>
<dbReference type="EMBL" id="JACHMN010000001">
    <property type="protein sequence ID" value="MBB5866816.1"/>
    <property type="molecule type" value="Genomic_DNA"/>
</dbReference>
<dbReference type="SUPFAM" id="SSF50800">
    <property type="entry name" value="PK beta-barrel domain-like"/>
    <property type="match status" value="1"/>
</dbReference>
<sequence length="265" mass="28532">MDRDTARVEPWGLEGDRRWLIVDEHGLGLSQHQHPELVTMRAVSRPGGLTLDAPGLSTLDLAEPIDGEAIEARVYRDRPPAPVRAAGPEADDWLAQLLGSTARLVWLGEPAGSVVPWRVPDGSSAEISFADGTPLLLTTTASLDAFNGWLLESGSDEGPLPMARFRPNVVVSGAEPWAEADWVGRWIRIGGAEFHGVGECARCVVATIDQETGERGREPLRTLATHRKAGQELLFGLQLTVRDEAGEPSPDGRTVSVGDTVEVLD</sequence>
<dbReference type="Pfam" id="PF03476">
    <property type="entry name" value="MOSC_N"/>
    <property type="match status" value="1"/>
</dbReference>
<proteinExistence type="predicted"/>
<comment type="caution">
    <text evidence="2">The sequence shown here is derived from an EMBL/GenBank/DDBJ whole genome shotgun (WGS) entry which is preliminary data.</text>
</comment>
<evidence type="ECO:0000313" key="2">
    <source>
        <dbReference type="EMBL" id="MBB5866816.1"/>
    </source>
</evidence>
<protein>
    <submittedName>
        <fullName evidence="2">Uncharacterized protein YcbX</fullName>
    </submittedName>
</protein>